<accession>A0A1V8M980</accession>
<dbReference type="AlphaFoldDB" id="A0A1V8M980"/>
<feature type="transmembrane region" description="Helical" evidence="6">
    <location>
        <begin position="267"/>
        <end position="285"/>
    </location>
</feature>
<evidence type="ECO:0000256" key="3">
    <source>
        <dbReference type="ARBA" id="ARBA00022692"/>
    </source>
</evidence>
<dbReference type="InterPro" id="IPR003841">
    <property type="entry name" value="Na/Pi_transpt"/>
</dbReference>
<proteinExistence type="predicted"/>
<evidence type="ECO:0000256" key="2">
    <source>
        <dbReference type="ARBA" id="ARBA00022475"/>
    </source>
</evidence>
<keyword evidence="3 6" id="KW-0812">Transmembrane</keyword>
<keyword evidence="2" id="KW-1003">Cell membrane</keyword>
<dbReference type="PANTHER" id="PTHR10010">
    <property type="entry name" value="SOLUTE CARRIER FAMILY 34 SODIUM PHOSPHATE , MEMBER 2-RELATED"/>
    <property type="match status" value="1"/>
</dbReference>
<feature type="transmembrane region" description="Helical" evidence="6">
    <location>
        <begin position="5"/>
        <end position="22"/>
    </location>
</feature>
<keyword evidence="8" id="KW-1185">Reference proteome</keyword>
<comment type="caution">
    <text evidence="7">The sequence shown here is derived from an EMBL/GenBank/DDBJ whole genome shotgun (WGS) entry which is preliminary data.</text>
</comment>
<feature type="transmembrane region" description="Helical" evidence="6">
    <location>
        <begin position="192"/>
        <end position="213"/>
    </location>
</feature>
<sequence>MIKKILLPIIFMILAYALWISADFNQIAAGVAIFLFGMLSLEQGFQTFTGGTLEKILRVSTDKLWKSLGFGVISTTLMQSSSLVTVITISFLSVGILDLTAGIGIIFGANLGTTTGAWLIAGFGLKVNIAAYAMPMLVFGILLVFQKNKALNGLGAIVAGMGFLFLGIFFMKEGFETFRETLNLAEYALTGVKGLLIFTLIGIAATVVMQSSHATMVLIITALSVQQISYENALALAIGSNIGTTVTAIIGAMSANIEGKRLAGAHFIFNLTTGIIALLFINQFIDAVDWIAKVIHISASDHTLKLAIFHTLFNLIGVGIMLPFINQMVSLLEKVFKGESIKMDQPKYLNESVMAFSDTLVSALRQETVRLYQHASHIILKTIGLSASNVFSQQDLQQQVDASKKITPYDVDAAYERSVKGIYSSIIAYISQASFTWEMQQSGSLYWLREANRHIVEAIKDTKHLQKNLLKMRFSANHFVKDEYQKIRFQIADLLRELELFRIQLDAEGSDIGLLSFDVYKVKIKEQDQQMNARIDGLIREHKISPEAGTSLINDSAYMYGIKKHLVDMAETVFVVQKANTSQAQRELVLDDNELVKVLQSEN</sequence>
<evidence type="ECO:0000256" key="1">
    <source>
        <dbReference type="ARBA" id="ARBA00004651"/>
    </source>
</evidence>
<evidence type="ECO:0000313" key="8">
    <source>
        <dbReference type="Proteomes" id="UP000191980"/>
    </source>
</evidence>
<evidence type="ECO:0000313" key="7">
    <source>
        <dbReference type="EMBL" id="OQK18052.1"/>
    </source>
</evidence>
<dbReference type="STRING" id="1420851.AU255_09410"/>
<evidence type="ECO:0000256" key="5">
    <source>
        <dbReference type="ARBA" id="ARBA00023136"/>
    </source>
</evidence>
<feature type="transmembrane region" description="Helical" evidence="6">
    <location>
        <begin position="305"/>
        <end position="325"/>
    </location>
</feature>
<feature type="transmembrane region" description="Helical" evidence="6">
    <location>
        <begin position="233"/>
        <end position="255"/>
    </location>
</feature>
<reference evidence="7 8" key="1">
    <citation type="submission" date="2015-12" db="EMBL/GenBank/DDBJ databases">
        <authorList>
            <person name="Shamseldin A."/>
            <person name="Moawad H."/>
            <person name="Abd El-Rahim W.M."/>
            <person name="Sadowsky M.J."/>
        </authorList>
    </citation>
    <scope>NUCLEOTIDE SEQUENCE [LARGE SCALE GENOMIC DNA]</scope>
    <source>
        <strain evidence="7 8">WF1</strain>
    </source>
</reference>
<evidence type="ECO:0000256" key="4">
    <source>
        <dbReference type="ARBA" id="ARBA00022989"/>
    </source>
</evidence>
<feature type="transmembrane region" description="Helical" evidence="6">
    <location>
        <begin position="151"/>
        <end position="171"/>
    </location>
</feature>
<dbReference type="PANTHER" id="PTHR10010:SF46">
    <property type="entry name" value="SODIUM-DEPENDENT PHOSPHATE TRANSPORT PROTEIN 2B"/>
    <property type="match status" value="1"/>
</dbReference>
<dbReference type="GO" id="GO:0005886">
    <property type="term" value="C:plasma membrane"/>
    <property type="evidence" value="ECO:0007669"/>
    <property type="project" value="UniProtKB-SubCell"/>
</dbReference>
<keyword evidence="5 6" id="KW-0472">Membrane</keyword>
<dbReference type="GO" id="GO:0005436">
    <property type="term" value="F:sodium:phosphate symporter activity"/>
    <property type="evidence" value="ECO:0007669"/>
    <property type="project" value="InterPro"/>
</dbReference>
<name>A0A1V8M980_9GAMM</name>
<organism evidence="7 8">
    <name type="scientific">Methyloprofundus sedimenti</name>
    <dbReference type="NCBI Taxonomy" id="1420851"/>
    <lineage>
        <taxon>Bacteria</taxon>
        <taxon>Pseudomonadati</taxon>
        <taxon>Pseudomonadota</taxon>
        <taxon>Gammaproteobacteria</taxon>
        <taxon>Methylococcales</taxon>
        <taxon>Methylococcaceae</taxon>
        <taxon>Methyloprofundus</taxon>
    </lineage>
</organism>
<dbReference type="Proteomes" id="UP000191980">
    <property type="component" value="Unassembled WGS sequence"/>
</dbReference>
<feature type="transmembrane region" description="Helical" evidence="6">
    <location>
        <begin position="127"/>
        <end position="145"/>
    </location>
</feature>
<keyword evidence="4 6" id="KW-1133">Transmembrane helix</keyword>
<dbReference type="GO" id="GO:0044341">
    <property type="term" value="P:sodium-dependent phosphate transport"/>
    <property type="evidence" value="ECO:0007669"/>
    <property type="project" value="InterPro"/>
</dbReference>
<dbReference type="EMBL" id="LPUF01000001">
    <property type="protein sequence ID" value="OQK18052.1"/>
    <property type="molecule type" value="Genomic_DNA"/>
</dbReference>
<gene>
    <name evidence="7" type="ORF">AU255_09410</name>
</gene>
<evidence type="ECO:0000256" key="6">
    <source>
        <dbReference type="SAM" id="Phobius"/>
    </source>
</evidence>
<protein>
    <submittedName>
        <fullName evidence="7">Sodium:phosphate symporter</fullName>
    </submittedName>
</protein>
<dbReference type="NCBIfam" id="NF037997">
    <property type="entry name" value="Na_Pi_symport"/>
    <property type="match status" value="1"/>
</dbReference>
<comment type="subcellular location">
    <subcellularLocation>
        <location evidence="1">Cell membrane</location>
        <topology evidence="1">Multi-pass membrane protein</topology>
    </subcellularLocation>
</comment>
<feature type="transmembrane region" description="Helical" evidence="6">
    <location>
        <begin position="28"/>
        <end position="48"/>
    </location>
</feature>
<dbReference type="RefSeq" id="WP_080522657.1">
    <property type="nucleotide sequence ID" value="NZ_LPUF01000001.1"/>
</dbReference>
<dbReference type="Pfam" id="PF02690">
    <property type="entry name" value="Na_Pi_cotrans"/>
    <property type="match status" value="2"/>
</dbReference>